<sequence length="68" mass="7642">MSFLFAFAFKGIRRCVKSPNSLLFGYRQIAINGKYLWALPTPTTFEKVDQTFNFGTESLAVALLCCPT</sequence>
<keyword evidence="2" id="KW-1185">Reference proteome</keyword>
<proteinExistence type="predicted"/>
<accession>A0ABT0NIU0</accession>
<dbReference type="Proteomes" id="UP001056693">
    <property type="component" value="Unassembled WGS sequence"/>
</dbReference>
<comment type="caution">
    <text evidence="1">The sequence shown here is derived from an EMBL/GenBank/DDBJ whole genome shotgun (WGS) entry which is preliminary data.</text>
</comment>
<evidence type="ECO:0000313" key="2">
    <source>
        <dbReference type="Proteomes" id="UP001056693"/>
    </source>
</evidence>
<name>A0ABT0NIU0_9FIRM</name>
<organism evidence="1 2">
    <name type="scientific">Ruminococcus bromii</name>
    <dbReference type="NCBI Taxonomy" id="40518"/>
    <lineage>
        <taxon>Bacteria</taxon>
        <taxon>Bacillati</taxon>
        <taxon>Bacillota</taxon>
        <taxon>Clostridia</taxon>
        <taxon>Eubacteriales</taxon>
        <taxon>Oscillospiraceae</taxon>
        <taxon>Ruminococcus</taxon>
    </lineage>
</organism>
<reference evidence="1 2" key="1">
    <citation type="submission" date="2019-03" db="EMBL/GenBank/DDBJ databases">
        <authorList>
            <person name="Molinero N."/>
            <person name="Sanchez B."/>
            <person name="Walker A."/>
            <person name="Duncan S."/>
            <person name="Delgado S."/>
            <person name="Margolles A."/>
        </authorList>
    </citation>
    <scope>NUCLEOTIDE SEQUENCE [LARGE SCALE GENOMIC DNA]</scope>
    <source>
        <strain evidence="1 2">IPLA60002</strain>
    </source>
</reference>
<dbReference type="RefSeq" id="WP_195410645.1">
    <property type="nucleotide sequence ID" value="NZ_SNUZ01000012.1"/>
</dbReference>
<evidence type="ECO:0000313" key="1">
    <source>
        <dbReference type="EMBL" id="MCL3788160.1"/>
    </source>
</evidence>
<protein>
    <submittedName>
        <fullName evidence="1">Uncharacterized protein</fullName>
    </submittedName>
</protein>
<gene>
    <name evidence="1" type="ORF">E2N93_09125</name>
</gene>
<dbReference type="EMBL" id="SNUZ01000012">
    <property type="protein sequence ID" value="MCL3788160.1"/>
    <property type="molecule type" value="Genomic_DNA"/>
</dbReference>